<dbReference type="STRING" id="763407.A0A167P689"/>
<dbReference type="AlphaFoldDB" id="A0A167P689"/>
<dbReference type="SMART" id="SM00297">
    <property type="entry name" value="BROMO"/>
    <property type="match status" value="1"/>
</dbReference>
<proteinExistence type="predicted"/>
<dbReference type="PANTHER" id="PTHR15398">
    <property type="entry name" value="BROMODOMAIN-CONTAINING PROTEIN 8"/>
    <property type="match status" value="1"/>
</dbReference>
<gene>
    <name evidence="5" type="ORF">PHYBLDRAFT_164245</name>
</gene>
<dbReference type="InParanoid" id="A0A167P689"/>
<dbReference type="PANTHER" id="PTHR15398:SF4">
    <property type="entry name" value="BROMODOMAIN-CONTAINING PROTEIN 8 ISOFORM X1"/>
    <property type="match status" value="1"/>
</dbReference>
<keyword evidence="1 2" id="KW-0103">Bromodomain</keyword>
<dbReference type="GeneID" id="28995881"/>
<dbReference type="VEuPathDB" id="FungiDB:PHYBLDRAFT_164245"/>
<dbReference type="InterPro" id="IPR036427">
    <property type="entry name" value="Bromodomain-like_sf"/>
</dbReference>
<dbReference type="GO" id="GO:0006325">
    <property type="term" value="P:chromatin organization"/>
    <property type="evidence" value="ECO:0007669"/>
    <property type="project" value="UniProtKB-ARBA"/>
</dbReference>
<evidence type="ECO:0000256" key="1">
    <source>
        <dbReference type="ARBA" id="ARBA00023117"/>
    </source>
</evidence>
<dbReference type="OrthoDB" id="1742084at2759"/>
<evidence type="ECO:0000256" key="3">
    <source>
        <dbReference type="SAM" id="MobiDB-lite"/>
    </source>
</evidence>
<feature type="compositionally biased region" description="Low complexity" evidence="3">
    <location>
        <begin position="35"/>
        <end position="45"/>
    </location>
</feature>
<reference evidence="6" key="1">
    <citation type="submission" date="2015-06" db="EMBL/GenBank/DDBJ databases">
        <title>Expansion of signal transduction pathways in fungi by whole-genome duplication.</title>
        <authorList>
            <consortium name="DOE Joint Genome Institute"/>
            <person name="Corrochano L.M."/>
            <person name="Kuo A."/>
            <person name="Marcet-Houben M."/>
            <person name="Polaino S."/>
            <person name="Salamov A."/>
            <person name="Villalobos J.M."/>
            <person name="Alvarez M.I."/>
            <person name="Avalos J."/>
            <person name="Benito E.P."/>
            <person name="Benoit I."/>
            <person name="Burger G."/>
            <person name="Camino L.P."/>
            <person name="Canovas D."/>
            <person name="Cerda-Olmedo E."/>
            <person name="Cheng J.-F."/>
            <person name="Dominguez A."/>
            <person name="Elias M."/>
            <person name="Eslava A.P."/>
            <person name="Glaser F."/>
            <person name="Grimwood J."/>
            <person name="Gutierrez G."/>
            <person name="Heitman J."/>
            <person name="Henrissat B."/>
            <person name="Iturriaga E.A."/>
            <person name="Lang B.F."/>
            <person name="Lavin J.L."/>
            <person name="Lee S."/>
            <person name="Li W."/>
            <person name="Lindquist E."/>
            <person name="Lopez-Garcia S."/>
            <person name="Luque E.M."/>
            <person name="Marcos A.T."/>
            <person name="Martin J."/>
            <person name="McCluskey K."/>
            <person name="Medina H.R."/>
            <person name="Miralles-Duran A."/>
            <person name="Miyazaki A."/>
            <person name="Munoz-Torres E."/>
            <person name="Oguiza J.A."/>
            <person name="Ohm R."/>
            <person name="Olmedo M."/>
            <person name="Orejas M."/>
            <person name="Ortiz-Castellanos L."/>
            <person name="Pisabarro A.G."/>
            <person name="Rodriguez-Romero J."/>
            <person name="Ruiz-Herrera J."/>
            <person name="Ruiz-Vazquez R."/>
            <person name="Sanz C."/>
            <person name="Schackwitz W."/>
            <person name="Schmutz J."/>
            <person name="Shahriari M."/>
            <person name="Shelest E."/>
            <person name="Silva-Franco F."/>
            <person name="Soanes D."/>
            <person name="Syed K."/>
            <person name="Tagua V.G."/>
            <person name="Talbot N.J."/>
            <person name="Thon M."/>
            <person name="De vries R.P."/>
            <person name="Wiebenga A."/>
            <person name="Yadav J.S."/>
            <person name="Braun E.L."/>
            <person name="Baker S."/>
            <person name="Garre V."/>
            <person name="Horwitz B."/>
            <person name="Torres-Martinez S."/>
            <person name="Idnurm A."/>
            <person name="Herrera-Estrella A."/>
            <person name="Gabaldon T."/>
            <person name="Grigoriev I.V."/>
        </authorList>
    </citation>
    <scope>NUCLEOTIDE SEQUENCE [LARGE SCALE GENOMIC DNA]</scope>
    <source>
        <strain evidence="6">NRRL 1555(-)</strain>
    </source>
</reference>
<protein>
    <recommendedName>
        <fullName evidence="4">Bromo domain-containing protein</fullName>
    </recommendedName>
</protein>
<evidence type="ECO:0000256" key="2">
    <source>
        <dbReference type="PROSITE-ProRule" id="PRU00035"/>
    </source>
</evidence>
<evidence type="ECO:0000259" key="4">
    <source>
        <dbReference type="PROSITE" id="PS50014"/>
    </source>
</evidence>
<feature type="compositionally biased region" description="Basic and acidic residues" evidence="3">
    <location>
        <begin position="46"/>
        <end position="55"/>
    </location>
</feature>
<keyword evidence="6" id="KW-1185">Reference proteome</keyword>
<dbReference type="Gene3D" id="1.20.920.10">
    <property type="entry name" value="Bromodomain-like"/>
    <property type="match status" value="1"/>
</dbReference>
<dbReference type="PRINTS" id="PR00503">
    <property type="entry name" value="BROMODOMAIN"/>
</dbReference>
<organism evidence="5 6">
    <name type="scientific">Phycomyces blakesleeanus (strain ATCC 8743b / DSM 1359 / FGSC 10004 / NBRC 33097 / NRRL 1555)</name>
    <dbReference type="NCBI Taxonomy" id="763407"/>
    <lineage>
        <taxon>Eukaryota</taxon>
        <taxon>Fungi</taxon>
        <taxon>Fungi incertae sedis</taxon>
        <taxon>Mucoromycota</taxon>
        <taxon>Mucoromycotina</taxon>
        <taxon>Mucoromycetes</taxon>
        <taxon>Mucorales</taxon>
        <taxon>Phycomycetaceae</taxon>
        <taxon>Phycomyces</taxon>
    </lineage>
</organism>
<dbReference type="InterPro" id="IPR001487">
    <property type="entry name" value="Bromodomain"/>
</dbReference>
<feature type="domain" description="Bromo" evidence="4">
    <location>
        <begin position="72"/>
        <end position="142"/>
    </location>
</feature>
<dbReference type="Pfam" id="PF00439">
    <property type="entry name" value="Bromodomain"/>
    <property type="match status" value="1"/>
</dbReference>
<evidence type="ECO:0000313" key="6">
    <source>
        <dbReference type="Proteomes" id="UP000077315"/>
    </source>
</evidence>
<dbReference type="SUPFAM" id="SSF47370">
    <property type="entry name" value="Bromodomain"/>
    <property type="match status" value="1"/>
</dbReference>
<dbReference type="PROSITE" id="PS50014">
    <property type="entry name" value="BROMODOMAIN_2"/>
    <property type="match status" value="1"/>
</dbReference>
<dbReference type="RefSeq" id="XP_018295368.1">
    <property type="nucleotide sequence ID" value="XM_018434975.1"/>
</dbReference>
<accession>A0A167P689</accession>
<sequence>MPCYTQHTMASSTFSDISIFGDLEPVENASQEGDSTAPNTPSTPSSDRKRSREDQRQKSWQKNILLLWQEIANHKNGTIFMNPIKEANAPMYYTIVRQPMDLKMIKARVRDGIIKTTAEFERDIVLMLTNSLMYNRKGTEVYQMALCMLESVVEKIKLFKAADSYSVQARKLLLASDRRGSREL</sequence>
<name>A0A167P689_PHYB8</name>
<dbReference type="GO" id="GO:0035267">
    <property type="term" value="C:NuA4 histone acetyltransferase complex"/>
    <property type="evidence" value="ECO:0007669"/>
    <property type="project" value="TreeGrafter"/>
</dbReference>
<dbReference type="Proteomes" id="UP000077315">
    <property type="component" value="Unassembled WGS sequence"/>
</dbReference>
<feature type="region of interest" description="Disordered" evidence="3">
    <location>
        <begin position="25"/>
        <end position="55"/>
    </location>
</feature>
<dbReference type="EMBL" id="KV440974">
    <property type="protein sequence ID" value="OAD77328.1"/>
    <property type="molecule type" value="Genomic_DNA"/>
</dbReference>
<evidence type="ECO:0000313" key="5">
    <source>
        <dbReference type="EMBL" id="OAD77328.1"/>
    </source>
</evidence>